<keyword evidence="1" id="KW-0812">Transmembrane</keyword>
<dbReference type="Proteomes" id="UP000217446">
    <property type="component" value="Unassembled WGS sequence"/>
</dbReference>
<reference evidence="3" key="1">
    <citation type="submission" date="2017-05" db="EMBL/GenBank/DDBJ databases">
        <title>Streptomyces olivochromogenes NBRC 3561 whole genome shotgun sequence.</title>
        <authorList>
            <person name="Dohra H."/>
            <person name="Kodani S."/>
        </authorList>
    </citation>
    <scope>NUCLEOTIDE SEQUENCE [LARGE SCALE GENOMIC DNA]</scope>
    <source>
        <strain evidence="3">NBRC 3561</strain>
    </source>
</reference>
<feature type="transmembrane region" description="Helical" evidence="1">
    <location>
        <begin position="130"/>
        <end position="152"/>
    </location>
</feature>
<accession>A0A250VRB3</accession>
<evidence type="ECO:0000256" key="1">
    <source>
        <dbReference type="SAM" id="Phobius"/>
    </source>
</evidence>
<dbReference type="EMBL" id="BDQI01000027">
    <property type="protein sequence ID" value="GAX56572.1"/>
    <property type="molecule type" value="Genomic_DNA"/>
</dbReference>
<feature type="transmembrane region" description="Helical" evidence="1">
    <location>
        <begin position="103"/>
        <end position="124"/>
    </location>
</feature>
<dbReference type="AlphaFoldDB" id="A0A250VRB3"/>
<feature type="transmembrane region" description="Helical" evidence="1">
    <location>
        <begin position="21"/>
        <end position="40"/>
    </location>
</feature>
<keyword evidence="1" id="KW-0472">Membrane</keyword>
<keyword evidence="3" id="KW-1185">Reference proteome</keyword>
<feature type="transmembrane region" description="Helical" evidence="1">
    <location>
        <begin position="164"/>
        <end position="186"/>
    </location>
</feature>
<gene>
    <name evidence="2" type="ORF">SO3561_08140</name>
</gene>
<name>A0A250VRB3_STROL</name>
<dbReference type="STRING" id="1963.AQJ27_35710"/>
<keyword evidence="1" id="KW-1133">Transmembrane helix</keyword>
<sequence length="271" mass="28330">MGEGVSSAFAERLSNWFGRTTQIVTGVAGFSYAFGWVLAARFYGSFGVAPEEAGISFSWLAIRAFLVGIAGLALFLGARWLLRAAERGRTVVHIVRSRAMITLLISASCVAVATVVAVAAWASARGGRAGTVSVVAILACGASTALVILWLRPSGVRLGWNSSLWLRGVGGAVLGFVIVGLVLLPYRLGDHLAADVREGRPVRLPMALGVPAFQVSQVRLALADGSKPATDPLSALGCVMRLGGNGTTSIYYARSRVLRIADDNVTVASPC</sequence>
<comment type="caution">
    <text evidence="2">The sequence shown here is derived from an EMBL/GenBank/DDBJ whole genome shotgun (WGS) entry which is preliminary data.</text>
</comment>
<protein>
    <submittedName>
        <fullName evidence="2">Uncharacterized protein</fullName>
    </submittedName>
</protein>
<feature type="transmembrane region" description="Helical" evidence="1">
    <location>
        <begin position="60"/>
        <end position="82"/>
    </location>
</feature>
<evidence type="ECO:0000313" key="2">
    <source>
        <dbReference type="EMBL" id="GAX56572.1"/>
    </source>
</evidence>
<proteinExistence type="predicted"/>
<organism evidence="2 3">
    <name type="scientific">Streptomyces olivochromogenes</name>
    <dbReference type="NCBI Taxonomy" id="1963"/>
    <lineage>
        <taxon>Bacteria</taxon>
        <taxon>Bacillati</taxon>
        <taxon>Actinomycetota</taxon>
        <taxon>Actinomycetes</taxon>
        <taxon>Kitasatosporales</taxon>
        <taxon>Streptomycetaceae</taxon>
        <taxon>Streptomyces</taxon>
    </lineage>
</organism>
<evidence type="ECO:0000313" key="3">
    <source>
        <dbReference type="Proteomes" id="UP000217446"/>
    </source>
</evidence>